<dbReference type="EMBL" id="MFDD01000012">
    <property type="protein sequence ID" value="OGE40340.1"/>
    <property type="molecule type" value="Genomic_DNA"/>
</dbReference>
<dbReference type="Proteomes" id="UP000177328">
    <property type="component" value="Unassembled WGS sequence"/>
</dbReference>
<reference evidence="2 3" key="1">
    <citation type="journal article" date="2016" name="Nat. Commun.">
        <title>Thousands of microbial genomes shed light on interconnected biogeochemical processes in an aquifer system.</title>
        <authorList>
            <person name="Anantharaman K."/>
            <person name="Brown C.T."/>
            <person name="Hug L.A."/>
            <person name="Sharon I."/>
            <person name="Castelle C.J."/>
            <person name="Probst A.J."/>
            <person name="Thomas B.C."/>
            <person name="Singh A."/>
            <person name="Wilkins M.J."/>
            <person name="Karaoz U."/>
            <person name="Brodie E.L."/>
            <person name="Williams K.H."/>
            <person name="Hubbard S.S."/>
            <person name="Banfield J.F."/>
        </authorList>
    </citation>
    <scope>NUCLEOTIDE SEQUENCE [LARGE SCALE GENOMIC DNA]</scope>
</reference>
<evidence type="ECO:0000313" key="2">
    <source>
        <dbReference type="EMBL" id="OGE40340.1"/>
    </source>
</evidence>
<dbReference type="Gene3D" id="1.10.3210.10">
    <property type="entry name" value="Hypothetical protein af1432"/>
    <property type="match status" value="1"/>
</dbReference>
<name>A0A1F5KHP9_9BACT</name>
<accession>A0A1F5KHP9</accession>
<dbReference type="InterPro" id="IPR006674">
    <property type="entry name" value="HD_domain"/>
</dbReference>
<evidence type="ECO:0000259" key="1">
    <source>
        <dbReference type="SMART" id="SM00471"/>
    </source>
</evidence>
<evidence type="ECO:0000313" key="3">
    <source>
        <dbReference type="Proteomes" id="UP000177328"/>
    </source>
</evidence>
<dbReference type="SUPFAM" id="SSF109604">
    <property type="entry name" value="HD-domain/PDEase-like"/>
    <property type="match status" value="1"/>
</dbReference>
<comment type="caution">
    <text evidence="2">The sequence shown here is derived from an EMBL/GenBank/DDBJ whole genome shotgun (WGS) entry which is preliminary data.</text>
</comment>
<sequence>MQRLSEIVDEIIQSPRFKQLDNLIENNSYHEHESVYAHSLSVYKRALEAVQGDFISNTEAKKLYLSFLNEELYGYKRSELLCLIALLHDIGKGEAGVLVTDEDGNTKAPGHELAGSTIVDQFIDQQDFSPEAIKYLTNCIRLHNTMGNYFDKPVPGDILQIVNEIKQEGEGYFIENLFNIYCDALEADVFADSLLKIVQVFNQPELYD</sequence>
<dbReference type="AlphaFoldDB" id="A0A1F5KHP9"/>
<proteinExistence type="predicted"/>
<organism evidence="2 3">
    <name type="scientific">Candidatus Daviesbacteria bacterium RIFCSPHIGHO2_02_FULL_43_12</name>
    <dbReference type="NCBI Taxonomy" id="1797776"/>
    <lineage>
        <taxon>Bacteria</taxon>
        <taxon>Candidatus Daviesiibacteriota</taxon>
    </lineage>
</organism>
<dbReference type="InterPro" id="IPR003607">
    <property type="entry name" value="HD/PDEase_dom"/>
</dbReference>
<gene>
    <name evidence="2" type="ORF">A3D25_03085</name>
</gene>
<dbReference type="SMART" id="SM00471">
    <property type="entry name" value="HDc"/>
    <property type="match status" value="1"/>
</dbReference>
<feature type="domain" description="HD/PDEase" evidence="1">
    <location>
        <begin position="31"/>
        <end position="197"/>
    </location>
</feature>
<dbReference type="Pfam" id="PF01966">
    <property type="entry name" value="HD"/>
    <property type="match status" value="1"/>
</dbReference>
<protein>
    <recommendedName>
        <fullName evidence="1">HD/PDEase domain-containing protein</fullName>
    </recommendedName>
</protein>